<keyword evidence="2" id="KW-1185">Reference proteome</keyword>
<dbReference type="EMBL" id="CP011371">
    <property type="protein sequence ID" value="AKJ28523.1"/>
    <property type="molecule type" value="Genomic_DNA"/>
</dbReference>
<sequence>MMRIHVQFLGKPTGEYDFYDLPQAATVADLKQAVRQGLYMPFRPLLVLYLGSRPSDETALVEPQSGVCQANAYHVMQALDDSDDATIPDYVLPTAVDTCMPASAWLDTEEPADAEYAI</sequence>
<dbReference type="RefSeq" id="WP_157359688.1">
    <property type="nucleotide sequence ID" value="NZ_CP011371.1"/>
</dbReference>
<evidence type="ECO:0000313" key="1">
    <source>
        <dbReference type="EMBL" id="AKJ28523.1"/>
    </source>
</evidence>
<organism evidence="1 2">
    <name type="scientific">Caldimonas brevitalea</name>
    <dbReference type="NCBI Taxonomy" id="413882"/>
    <lineage>
        <taxon>Bacteria</taxon>
        <taxon>Pseudomonadati</taxon>
        <taxon>Pseudomonadota</taxon>
        <taxon>Betaproteobacteria</taxon>
        <taxon>Burkholderiales</taxon>
        <taxon>Sphaerotilaceae</taxon>
        <taxon>Caldimonas</taxon>
    </lineage>
</organism>
<dbReference type="AlphaFoldDB" id="A0A0G3BKK6"/>
<evidence type="ECO:0000313" key="2">
    <source>
        <dbReference type="Proteomes" id="UP000035352"/>
    </source>
</evidence>
<dbReference type="Proteomes" id="UP000035352">
    <property type="component" value="Chromosome"/>
</dbReference>
<dbReference type="KEGG" id="pbh:AAW51_1832"/>
<evidence type="ECO:0008006" key="3">
    <source>
        <dbReference type="Google" id="ProtNLM"/>
    </source>
</evidence>
<protein>
    <recommendedName>
        <fullName evidence="3">Ubiquitin-like domain-containing protein</fullName>
    </recommendedName>
</protein>
<reference evidence="1 2" key="1">
    <citation type="submission" date="2015-05" db="EMBL/GenBank/DDBJ databases">
        <authorList>
            <person name="Tang B."/>
            <person name="Yu Y."/>
        </authorList>
    </citation>
    <scope>NUCLEOTIDE SEQUENCE [LARGE SCALE GENOMIC DNA]</scope>
    <source>
        <strain evidence="1 2">DSM 7029</strain>
    </source>
</reference>
<name>A0A0G3BKK6_9BURK</name>
<gene>
    <name evidence="1" type="ORF">AAW51_1832</name>
</gene>
<accession>A0A0G3BKK6</accession>
<proteinExistence type="predicted"/>